<dbReference type="InterPro" id="IPR025293">
    <property type="entry name" value="YfiR/HmsC-like"/>
</dbReference>
<feature type="chain" id="PRO_5004233382" evidence="1">
    <location>
        <begin position="22"/>
        <end position="180"/>
    </location>
</feature>
<dbReference type="KEGG" id="dar:Daro_2786"/>
<name>Q47CB5_DECAR</name>
<keyword evidence="2" id="KW-0472">Membrane</keyword>
<keyword evidence="2" id="KW-0812">Transmembrane</keyword>
<evidence type="ECO:0000256" key="1">
    <source>
        <dbReference type="SAM" id="SignalP"/>
    </source>
</evidence>
<reference evidence="2" key="1">
    <citation type="submission" date="2005-08" db="EMBL/GenBank/DDBJ databases">
        <title>Complete sequence of Dechloromonas aromatica RCB.</title>
        <authorList>
            <person name="Salinero K.K."/>
            <person name="Copeland A."/>
            <person name="Lucas S."/>
            <person name="Lapidus A."/>
            <person name="Barry K."/>
            <person name="Detter J.C."/>
            <person name="Glavina T."/>
            <person name="Hammon N."/>
            <person name="Israni S."/>
            <person name="Pitluck S."/>
            <person name="Di Bartolo G."/>
            <person name="Trong S."/>
            <person name="Schmutz J."/>
            <person name="Larimer F."/>
            <person name="Land M."/>
            <person name="Ivanova N."/>
            <person name="Richardson P."/>
        </authorList>
    </citation>
    <scope>NUCLEOTIDE SEQUENCE</scope>
    <source>
        <strain evidence="2">RCB</strain>
    </source>
</reference>
<keyword evidence="1" id="KW-0732">Signal</keyword>
<protein>
    <submittedName>
        <fullName evidence="2">Putative transmembrane protein</fullName>
    </submittedName>
</protein>
<gene>
    <name evidence="2" type="ordered locus">Daro_2786</name>
</gene>
<dbReference type="OrthoDB" id="277577at2"/>
<dbReference type="HOGENOM" id="CLU_093136_1_1_4"/>
<feature type="signal peptide" evidence="1">
    <location>
        <begin position="1"/>
        <end position="21"/>
    </location>
</feature>
<accession>Q47CB5</accession>
<sequence>MSHGKLRRLAALLTCSLGLLLAVPTTYGEVASEGQLKAAYLVNFLKYIEWPGTRTTVNICLFGRDSLGPYLASYEGRQVGGRELRIRKVNSPEQLADCQELFIPETEEARAGAVLRWVDKQAILTVSDAETFARDGGAIALIRTEGRLQFDINADALNRANLKASSQMLRLARQVIGSVR</sequence>
<dbReference type="STRING" id="159087.Daro_2786"/>
<organism evidence="2">
    <name type="scientific">Dechloromonas aromatica (strain RCB)</name>
    <dbReference type="NCBI Taxonomy" id="159087"/>
    <lineage>
        <taxon>Bacteria</taxon>
        <taxon>Pseudomonadati</taxon>
        <taxon>Pseudomonadota</taxon>
        <taxon>Betaproteobacteria</taxon>
        <taxon>Rhodocyclales</taxon>
        <taxon>Azonexaceae</taxon>
        <taxon>Dechloromonas</taxon>
    </lineage>
</organism>
<dbReference type="Pfam" id="PF13689">
    <property type="entry name" value="DUF4154"/>
    <property type="match status" value="1"/>
</dbReference>
<dbReference type="eggNOG" id="ENOG5032YBM">
    <property type="taxonomic scope" value="Bacteria"/>
</dbReference>
<dbReference type="EMBL" id="CP000089">
    <property type="protein sequence ID" value="AAZ47516.1"/>
    <property type="molecule type" value="Genomic_DNA"/>
</dbReference>
<proteinExistence type="predicted"/>
<dbReference type="AlphaFoldDB" id="Q47CB5"/>
<evidence type="ECO:0000313" key="2">
    <source>
        <dbReference type="EMBL" id="AAZ47516.1"/>
    </source>
</evidence>